<dbReference type="GO" id="GO:0004818">
    <property type="term" value="F:glutamate-tRNA ligase activity"/>
    <property type="evidence" value="ECO:0007669"/>
    <property type="project" value="UniProtKB-EC"/>
</dbReference>
<dbReference type="EC" id="6.1.1.17" evidence="1"/>
<reference evidence="1" key="1">
    <citation type="journal article" date="2014" name="Genome Biol. Evol.">
        <title>Pangenome evidence for extensive interdomain horizontal transfer affecting lineage core and shell genes in uncultured planktonic thaumarchaeota and euryarchaeota.</title>
        <authorList>
            <person name="Deschamps P."/>
            <person name="Zivanovic Y."/>
            <person name="Moreira D."/>
            <person name="Rodriguez-Valera F."/>
            <person name="Lopez-Garcia P."/>
        </authorList>
    </citation>
    <scope>NUCLEOTIDE SEQUENCE</scope>
</reference>
<sequence length="83" mass="9364">MDDNLKKEIRKIALQNAIEHDGKTKEKAVLSKSLGTISELKNNVKEAIPEISSIVSQVNDMSIDEQKTEIQNNFPEILDVKEK</sequence>
<accession>A0A075FRC8</accession>
<organism evidence="1">
    <name type="scientific">uncultured marine thaumarchaeote AD1000_41_B03</name>
    <dbReference type="NCBI Taxonomy" id="1455915"/>
    <lineage>
        <taxon>Archaea</taxon>
        <taxon>Nitrososphaerota</taxon>
        <taxon>environmental samples</taxon>
    </lineage>
</organism>
<keyword evidence="1" id="KW-0030">Aminoacyl-tRNA synthetase</keyword>
<dbReference type="AlphaFoldDB" id="A0A075FRC8"/>
<evidence type="ECO:0000313" key="1">
    <source>
        <dbReference type="EMBL" id="AIE93873.1"/>
    </source>
</evidence>
<dbReference type="EMBL" id="KF900406">
    <property type="protein sequence ID" value="AIE93873.1"/>
    <property type="molecule type" value="Genomic_DNA"/>
</dbReference>
<name>A0A075FRC8_9ARCH</name>
<keyword evidence="1" id="KW-0436">Ligase</keyword>
<proteinExistence type="predicted"/>
<protein>
    <submittedName>
        <fullName evidence="1">Glutamyl-tRNA synthetase (GltX)</fullName>
        <ecNumber evidence="1">6.1.1.17</ecNumber>
    </submittedName>
</protein>
<gene>
    <name evidence="1" type="primary">gltX</name>
</gene>